<evidence type="ECO:0000313" key="1">
    <source>
        <dbReference type="EMBL" id="MZP30326.1"/>
    </source>
</evidence>
<protein>
    <submittedName>
        <fullName evidence="1">Uncharacterized protein</fullName>
    </submittedName>
</protein>
<accession>A0A845L3P4</accession>
<keyword evidence="2" id="KW-1185">Reference proteome</keyword>
<comment type="caution">
    <text evidence="1">The sequence shown here is derived from an EMBL/GenBank/DDBJ whole genome shotgun (WGS) entry which is preliminary data.</text>
</comment>
<dbReference type="Proteomes" id="UP000463470">
    <property type="component" value="Unassembled WGS sequence"/>
</dbReference>
<evidence type="ECO:0000313" key="2">
    <source>
        <dbReference type="Proteomes" id="UP000463470"/>
    </source>
</evidence>
<sequence length="324" mass="36086">MSTIQAGVLDILGIPGMEHTYAIADGNINFHDYWTVSTDPKDFPKPLYTPDHVEIGAAVACNLYVARGLAEFGVPSSLDRTEYNHGPLSGGYMDLGDCAGIIYAYMGVCHQMCNVILCSAEGVDSCPVNWNNKLNDSRWVFGFRGTIHPYDYQAGAQTFEKYLCTMRSKLIELSKYPEPPTSDQLPGYFDDLYAALHKDIRDHLGEKPVKENRTSPIQKLLTACLGLEHKFESFFDHILEGDHTFTTTKHGLDNLLLRGQVDRSEYAESVNSAHSDLLAHLANVFDEEGFKKIFGRSPSDPTSPLIIPELMPQSYEGVKKALKL</sequence>
<dbReference type="OrthoDB" id="2079214at2"/>
<reference evidence="1 2" key="1">
    <citation type="submission" date="2020-01" db="EMBL/GenBank/DDBJ databases">
        <title>Whole-genome sequence of Heliobacterium undosum DSM 13378.</title>
        <authorList>
            <person name="Kyndt J.A."/>
            <person name="Meyer T.E."/>
        </authorList>
    </citation>
    <scope>NUCLEOTIDE SEQUENCE [LARGE SCALE GENOMIC DNA]</scope>
    <source>
        <strain evidence="1 2">DSM 13378</strain>
    </source>
</reference>
<organism evidence="1 2">
    <name type="scientific">Heliomicrobium undosum</name>
    <dbReference type="NCBI Taxonomy" id="121734"/>
    <lineage>
        <taxon>Bacteria</taxon>
        <taxon>Bacillati</taxon>
        <taxon>Bacillota</taxon>
        <taxon>Clostridia</taxon>
        <taxon>Eubacteriales</taxon>
        <taxon>Heliobacteriaceae</taxon>
        <taxon>Heliomicrobium</taxon>
    </lineage>
</organism>
<gene>
    <name evidence="1" type="ORF">GTO91_11450</name>
</gene>
<dbReference type="EMBL" id="WXEY01000012">
    <property type="protein sequence ID" value="MZP30326.1"/>
    <property type="molecule type" value="Genomic_DNA"/>
</dbReference>
<proteinExistence type="predicted"/>
<name>A0A845L3P4_9FIRM</name>
<dbReference type="RefSeq" id="WP_161258852.1">
    <property type="nucleotide sequence ID" value="NZ_WXEY01000012.1"/>
</dbReference>
<dbReference type="AlphaFoldDB" id="A0A845L3P4"/>